<name>A0A1X2HT75_SYNRA</name>
<dbReference type="Proteomes" id="UP000242180">
    <property type="component" value="Unassembled WGS sequence"/>
</dbReference>
<keyword evidence="3" id="KW-1185">Reference proteome</keyword>
<dbReference type="OrthoDB" id="376826at2759"/>
<proteinExistence type="predicted"/>
<sequence>MSTRTERDKNSFDVLERETEAPSTEQPSQPEDALPNGHMEEDHPASFWKRLSAIPIIHDGLAQVEQHALSRFAMRRAESTLSVVAAATPAMYLEKANAVGVRSLDLLETRFPVVRQPVSDVLNSFKDSVRTYLRGHRPQLQSLNETHRWLHETTTGLANVSASLQYWVKYSQTQLKEHAQAKARQRALDLTTEMIQRLDRLTSYLNHLPPSSYLTPLVELATNEYEIIRKEATKPDLALHRKATNIVRLTQGLLLPALRDSIDGVQEQIRSYFDYVGMPKNKCVPDDKKHLSGVRASS</sequence>
<evidence type="ECO:0000313" key="2">
    <source>
        <dbReference type="EMBL" id="ORZ02694.1"/>
    </source>
</evidence>
<evidence type="ECO:0000313" key="3">
    <source>
        <dbReference type="Proteomes" id="UP000242180"/>
    </source>
</evidence>
<feature type="compositionally biased region" description="Basic and acidic residues" evidence="1">
    <location>
        <begin position="1"/>
        <end position="20"/>
    </location>
</feature>
<comment type="caution">
    <text evidence="2">The sequence shown here is derived from an EMBL/GenBank/DDBJ whole genome shotgun (WGS) entry which is preliminary data.</text>
</comment>
<dbReference type="InParanoid" id="A0A1X2HT75"/>
<feature type="region of interest" description="Disordered" evidence="1">
    <location>
        <begin position="1"/>
        <end position="42"/>
    </location>
</feature>
<gene>
    <name evidence="2" type="ORF">BCR43DRAFT_482011</name>
</gene>
<organism evidence="2 3">
    <name type="scientific">Syncephalastrum racemosum</name>
    <name type="common">Filamentous fungus</name>
    <dbReference type="NCBI Taxonomy" id="13706"/>
    <lineage>
        <taxon>Eukaryota</taxon>
        <taxon>Fungi</taxon>
        <taxon>Fungi incertae sedis</taxon>
        <taxon>Mucoromycota</taxon>
        <taxon>Mucoromycotina</taxon>
        <taxon>Mucoromycetes</taxon>
        <taxon>Mucorales</taxon>
        <taxon>Syncephalastraceae</taxon>
        <taxon>Syncephalastrum</taxon>
    </lineage>
</organism>
<evidence type="ECO:0000256" key="1">
    <source>
        <dbReference type="SAM" id="MobiDB-lite"/>
    </source>
</evidence>
<reference evidence="2 3" key="1">
    <citation type="submission" date="2016-07" db="EMBL/GenBank/DDBJ databases">
        <title>Pervasive Adenine N6-methylation of Active Genes in Fungi.</title>
        <authorList>
            <consortium name="DOE Joint Genome Institute"/>
            <person name="Mondo S.J."/>
            <person name="Dannebaum R.O."/>
            <person name="Kuo R.C."/>
            <person name="Labutti K."/>
            <person name="Haridas S."/>
            <person name="Kuo A."/>
            <person name="Salamov A."/>
            <person name="Ahrendt S.R."/>
            <person name="Lipzen A."/>
            <person name="Sullivan W."/>
            <person name="Andreopoulos W.B."/>
            <person name="Clum A."/>
            <person name="Lindquist E."/>
            <person name="Daum C."/>
            <person name="Ramamoorthy G.K."/>
            <person name="Gryganskyi A."/>
            <person name="Culley D."/>
            <person name="Magnuson J.K."/>
            <person name="James T.Y."/>
            <person name="O'Malley M.A."/>
            <person name="Stajich J.E."/>
            <person name="Spatafora J.W."/>
            <person name="Visel A."/>
            <person name="Grigoriev I.V."/>
        </authorList>
    </citation>
    <scope>NUCLEOTIDE SEQUENCE [LARGE SCALE GENOMIC DNA]</scope>
    <source>
        <strain evidence="2 3">NRRL 2496</strain>
    </source>
</reference>
<dbReference type="EMBL" id="MCGN01000001">
    <property type="protein sequence ID" value="ORZ02694.1"/>
    <property type="molecule type" value="Genomic_DNA"/>
</dbReference>
<protein>
    <recommendedName>
        <fullName evidence="4">Perilipin family-domain-containing protein</fullName>
    </recommendedName>
</protein>
<dbReference type="STRING" id="13706.A0A1X2HT75"/>
<dbReference type="OMA" id="FATHEYG"/>
<accession>A0A1X2HT75</accession>
<dbReference type="AlphaFoldDB" id="A0A1X2HT75"/>
<evidence type="ECO:0008006" key="4">
    <source>
        <dbReference type="Google" id="ProtNLM"/>
    </source>
</evidence>